<evidence type="ECO:0000313" key="5">
    <source>
        <dbReference type="Proteomes" id="UP000467841"/>
    </source>
</evidence>
<dbReference type="PANTHER" id="PTHR37751">
    <property type="entry name" value="LOW PROTEIN: M-PHASE INDUCER PHOSPHATASE-LIKE PROTEIN"/>
    <property type="match status" value="1"/>
</dbReference>
<dbReference type="Pfam" id="PF14383">
    <property type="entry name" value="VARLMGL"/>
    <property type="match status" value="1"/>
</dbReference>
<proteinExistence type="predicted"/>
<feature type="coiled-coil region" evidence="1">
    <location>
        <begin position="352"/>
        <end position="379"/>
    </location>
</feature>
<protein>
    <recommendedName>
        <fullName evidence="3">DUF3741 domain-containing protein</fullName>
    </recommendedName>
</protein>
<evidence type="ECO:0000256" key="2">
    <source>
        <dbReference type="SAM" id="MobiDB-lite"/>
    </source>
</evidence>
<dbReference type="PANTHER" id="PTHR37751:SF3">
    <property type="entry name" value="DUF3741 DOMAIN-CONTAINING PROTEIN"/>
    <property type="match status" value="1"/>
</dbReference>
<name>A0A6D2L5Z0_9BRAS</name>
<evidence type="ECO:0000259" key="3">
    <source>
        <dbReference type="Pfam" id="PF14383"/>
    </source>
</evidence>
<sequence length="463" mass="52777">MGREWYNGGRSICSSKSKRKSNEANGCITALYHFFDFHHFYFPSRHHHHQPTIDSSSRNPKGLVAPRNSLELTEKSPLSTNYKENKSLNIHIGGTESKPRAILVATSSDICNLPRTKTPNVVARLMGLDLLPDNLDLNTSSRTRQRLYENVSGTRSLPVSPRVSSARKSDSDIRRLSLQLNIENKHEEFRCWRMKDSKQDEQSQSPRRAVKQIKEKVIPRRVAMDMTNLVENRKAGAGQNKTELRKVRSKSSQKENKISSNPTVVFKQEKIYQQSTKLTLSKDSKEKLRRVNEQTVRPMDGWKKADSESKFSIHQTPKKAIISVSTPSIPNRCDALEKKKCKKITKSNDFLNISVASSLERARKKMKRAKEQERIADATIYSGQRYKHEEKLPQEPTSSNFGDSITVSANFLNARGTEIDFRRLLGTKDLGEEEERVVAEIERHIVDALVLETVKMQAFSNAV</sequence>
<feature type="region of interest" description="Disordered" evidence="2">
    <location>
        <begin position="236"/>
        <end position="259"/>
    </location>
</feature>
<organism evidence="4 5">
    <name type="scientific">Microthlaspi erraticum</name>
    <dbReference type="NCBI Taxonomy" id="1685480"/>
    <lineage>
        <taxon>Eukaryota</taxon>
        <taxon>Viridiplantae</taxon>
        <taxon>Streptophyta</taxon>
        <taxon>Embryophyta</taxon>
        <taxon>Tracheophyta</taxon>
        <taxon>Spermatophyta</taxon>
        <taxon>Magnoliopsida</taxon>
        <taxon>eudicotyledons</taxon>
        <taxon>Gunneridae</taxon>
        <taxon>Pentapetalae</taxon>
        <taxon>rosids</taxon>
        <taxon>malvids</taxon>
        <taxon>Brassicales</taxon>
        <taxon>Brassicaceae</taxon>
        <taxon>Coluteocarpeae</taxon>
        <taxon>Microthlaspi</taxon>
    </lineage>
</organism>
<feature type="domain" description="DUF3741" evidence="3">
    <location>
        <begin position="108"/>
        <end position="134"/>
    </location>
</feature>
<reference evidence="4" key="1">
    <citation type="submission" date="2020-01" db="EMBL/GenBank/DDBJ databases">
        <authorList>
            <person name="Mishra B."/>
        </authorList>
    </citation>
    <scope>NUCLEOTIDE SEQUENCE [LARGE SCALE GENOMIC DNA]</scope>
</reference>
<keyword evidence="1" id="KW-0175">Coiled coil</keyword>
<keyword evidence="5" id="KW-1185">Reference proteome</keyword>
<dbReference type="AlphaFoldDB" id="A0A6D2L5Z0"/>
<evidence type="ECO:0000313" key="4">
    <source>
        <dbReference type="EMBL" id="CAA7060246.1"/>
    </source>
</evidence>
<accession>A0A6D2L5Z0</accession>
<feature type="compositionally biased region" description="Basic and acidic residues" evidence="2">
    <location>
        <begin position="242"/>
        <end position="257"/>
    </location>
</feature>
<comment type="caution">
    <text evidence="4">The sequence shown here is derived from an EMBL/GenBank/DDBJ whole genome shotgun (WGS) entry which is preliminary data.</text>
</comment>
<dbReference type="EMBL" id="CACVBM020001828">
    <property type="protein sequence ID" value="CAA7060246.1"/>
    <property type="molecule type" value="Genomic_DNA"/>
</dbReference>
<dbReference type="OrthoDB" id="1939700at2759"/>
<evidence type="ECO:0000256" key="1">
    <source>
        <dbReference type="SAM" id="Coils"/>
    </source>
</evidence>
<dbReference type="InterPro" id="IPR032795">
    <property type="entry name" value="DUF3741-assoc"/>
</dbReference>
<gene>
    <name evidence="4" type="ORF">MERR_LOCUS47482</name>
</gene>
<dbReference type="Proteomes" id="UP000467841">
    <property type="component" value="Unassembled WGS sequence"/>
</dbReference>